<dbReference type="Gene3D" id="2.160.20.10">
    <property type="entry name" value="Single-stranded right-handed beta-helix, Pectin lyase-like"/>
    <property type="match status" value="1"/>
</dbReference>
<keyword evidence="11" id="KW-1185">Reference proteome</keyword>
<evidence type="ECO:0000256" key="3">
    <source>
        <dbReference type="ARBA" id="ARBA00013229"/>
    </source>
</evidence>
<dbReference type="GO" id="GO:0042545">
    <property type="term" value="P:cell wall modification"/>
    <property type="evidence" value="ECO:0007669"/>
    <property type="project" value="UniProtKB-UniRule"/>
</dbReference>
<feature type="non-terminal residue" evidence="10">
    <location>
        <position position="117"/>
    </location>
</feature>
<evidence type="ECO:0000313" key="11">
    <source>
        <dbReference type="Proteomes" id="UP000824469"/>
    </source>
</evidence>
<evidence type="ECO:0000256" key="6">
    <source>
        <dbReference type="ARBA" id="ARBA00047928"/>
    </source>
</evidence>
<dbReference type="Proteomes" id="UP000824469">
    <property type="component" value="Unassembled WGS sequence"/>
</dbReference>
<organism evidence="10 11">
    <name type="scientific">Taxus chinensis</name>
    <name type="common">Chinese yew</name>
    <name type="synonym">Taxus wallichiana var. chinensis</name>
    <dbReference type="NCBI Taxonomy" id="29808"/>
    <lineage>
        <taxon>Eukaryota</taxon>
        <taxon>Viridiplantae</taxon>
        <taxon>Streptophyta</taxon>
        <taxon>Embryophyta</taxon>
        <taxon>Tracheophyta</taxon>
        <taxon>Spermatophyta</taxon>
        <taxon>Pinopsida</taxon>
        <taxon>Pinidae</taxon>
        <taxon>Conifers II</taxon>
        <taxon>Cupressales</taxon>
        <taxon>Taxaceae</taxon>
        <taxon>Taxus</taxon>
    </lineage>
</organism>
<name>A0AA38LE84_TAXCH</name>
<feature type="active site" evidence="7">
    <location>
        <position position="77"/>
    </location>
</feature>
<comment type="catalytic activity">
    <reaction evidence="6 8">
        <text>[(1-&gt;4)-alpha-D-galacturonosyl methyl ester](n) + n H2O = [(1-&gt;4)-alpha-D-galacturonosyl](n) + n methanol + n H(+)</text>
        <dbReference type="Rhea" id="RHEA:22380"/>
        <dbReference type="Rhea" id="RHEA-COMP:14570"/>
        <dbReference type="Rhea" id="RHEA-COMP:14573"/>
        <dbReference type="ChEBI" id="CHEBI:15377"/>
        <dbReference type="ChEBI" id="CHEBI:15378"/>
        <dbReference type="ChEBI" id="CHEBI:17790"/>
        <dbReference type="ChEBI" id="CHEBI:140522"/>
        <dbReference type="ChEBI" id="CHEBI:140523"/>
        <dbReference type="EC" id="3.1.1.11"/>
    </reaction>
</comment>
<dbReference type="InterPro" id="IPR033131">
    <property type="entry name" value="Pectinesterase_Asp_AS"/>
</dbReference>
<feature type="domain" description="Pectinesterase catalytic" evidence="9">
    <location>
        <begin position="3"/>
        <end position="116"/>
    </location>
</feature>
<sequence length="117" mass="12898">TGTFGSGTMIVEGEDFIAEGITFENAAPEGSGQAVAIRVTADRCAFYNCRFLGWQDTAYLHYGKHYLRDCYIEGSVDFIFGNATALLEHCHIHCKSQGFITAHSRKSAEESTGYVFL</sequence>
<dbReference type="PANTHER" id="PTHR31321:SF12">
    <property type="entry name" value="PECTINESTERASE 31"/>
    <property type="match status" value="1"/>
</dbReference>
<dbReference type="PROSITE" id="PS00503">
    <property type="entry name" value="PECTINESTERASE_2"/>
    <property type="match status" value="1"/>
</dbReference>
<dbReference type="PANTHER" id="PTHR31321">
    <property type="entry name" value="ACYL-COA THIOESTER HYDROLASE YBHC-RELATED"/>
    <property type="match status" value="1"/>
</dbReference>
<evidence type="ECO:0000256" key="4">
    <source>
        <dbReference type="ARBA" id="ARBA00022801"/>
    </source>
</evidence>
<proteinExistence type="inferred from homology"/>
<gene>
    <name evidence="10" type="ORF">KI387_019536</name>
</gene>
<evidence type="ECO:0000256" key="2">
    <source>
        <dbReference type="ARBA" id="ARBA00008891"/>
    </source>
</evidence>
<dbReference type="GO" id="GO:0030599">
    <property type="term" value="F:pectinesterase activity"/>
    <property type="evidence" value="ECO:0007669"/>
    <property type="project" value="UniProtKB-UniRule"/>
</dbReference>
<dbReference type="InterPro" id="IPR011050">
    <property type="entry name" value="Pectin_lyase_fold/virulence"/>
</dbReference>
<dbReference type="AlphaFoldDB" id="A0AA38LE84"/>
<feature type="non-terminal residue" evidence="10">
    <location>
        <position position="1"/>
    </location>
</feature>
<evidence type="ECO:0000259" key="9">
    <source>
        <dbReference type="Pfam" id="PF01095"/>
    </source>
</evidence>
<comment type="similarity">
    <text evidence="2">Belongs to the pectinesterase family.</text>
</comment>
<evidence type="ECO:0000256" key="7">
    <source>
        <dbReference type="PROSITE-ProRule" id="PRU10040"/>
    </source>
</evidence>
<keyword evidence="4 8" id="KW-0378">Hydrolase</keyword>
<keyword evidence="5 8" id="KW-0063">Aspartyl esterase</keyword>
<dbReference type="Pfam" id="PF01095">
    <property type="entry name" value="Pectinesterase"/>
    <property type="match status" value="1"/>
</dbReference>
<evidence type="ECO:0000256" key="8">
    <source>
        <dbReference type="RuleBase" id="RU000589"/>
    </source>
</evidence>
<dbReference type="GO" id="GO:0045490">
    <property type="term" value="P:pectin catabolic process"/>
    <property type="evidence" value="ECO:0007669"/>
    <property type="project" value="UniProtKB-UniRule"/>
</dbReference>
<dbReference type="InterPro" id="IPR012334">
    <property type="entry name" value="Pectin_lyas_fold"/>
</dbReference>
<dbReference type="InterPro" id="IPR000070">
    <property type="entry name" value="Pectinesterase_cat"/>
</dbReference>
<reference evidence="10 11" key="1">
    <citation type="journal article" date="2021" name="Nat. Plants">
        <title>The Taxus genome provides insights into paclitaxel biosynthesis.</title>
        <authorList>
            <person name="Xiong X."/>
            <person name="Gou J."/>
            <person name="Liao Q."/>
            <person name="Li Y."/>
            <person name="Zhou Q."/>
            <person name="Bi G."/>
            <person name="Li C."/>
            <person name="Du R."/>
            <person name="Wang X."/>
            <person name="Sun T."/>
            <person name="Guo L."/>
            <person name="Liang H."/>
            <person name="Lu P."/>
            <person name="Wu Y."/>
            <person name="Zhang Z."/>
            <person name="Ro D.K."/>
            <person name="Shang Y."/>
            <person name="Huang S."/>
            <person name="Yan J."/>
        </authorList>
    </citation>
    <scope>NUCLEOTIDE SEQUENCE [LARGE SCALE GENOMIC DNA]</scope>
    <source>
        <strain evidence="10">Ta-2019</strain>
    </source>
</reference>
<dbReference type="EC" id="3.1.1.11" evidence="3 8"/>
<dbReference type="EMBL" id="JAHRHJ020000004">
    <property type="protein sequence ID" value="KAH9317767.1"/>
    <property type="molecule type" value="Genomic_DNA"/>
</dbReference>
<evidence type="ECO:0000256" key="1">
    <source>
        <dbReference type="ARBA" id="ARBA00005184"/>
    </source>
</evidence>
<protein>
    <recommendedName>
        <fullName evidence="3 8">Pectinesterase</fullName>
        <ecNumber evidence="3 8">3.1.1.11</ecNumber>
    </recommendedName>
</protein>
<accession>A0AA38LE84</accession>
<comment type="caution">
    <text evidence="10">The sequence shown here is derived from an EMBL/GenBank/DDBJ whole genome shotgun (WGS) entry which is preliminary data.</text>
</comment>
<comment type="pathway">
    <text evidence="1 8">Glycan metabolism; pectin degradation; 2-dehydro-3-deoxy-D-gluconate from pectin: step 1/5.</text>
</comment>
<evidence type="ECO:0000313" key="10">
    <source>
        <dbReference type="EMBL" id="KAH9317767.1"/>
    </source>
</evidence>
<dbReference type="SUPFAM" id="SSF51126">
    <property type="entry name" value="Pectin lyase-like"/>
    <property type="match status" value="1"/>
</dbReference>
<evidence type="ECO:0000256" key="5">
    <source>
        <dbReference type="ARBA" id="ARBA00023085"/>
    </source>
</evidence>